<keyword evidence="2" id="KW-1185">Reference proteome</keyword>
<evidence type="ECO:0000313" key="1">
    <source>
        <dbReference type="EMBL" id="GAA0367247.1"/>
    </source>
</evidence>
<accession>A0ABP3HBZ6</accession>
<organism evidence="1 2">
    <name type="scientific">Bowmanella denitrificans</name>
    <dbReference type="NCBI Taxonomy" id="366582"/>
    <lineage>
        <taxon>Bacteria</taxon>
        <taxon>Pseudomonadati</taxon>
        <taxon>Pseudomonadota</taxon>
        <taxon>Gammaproteobacteria</taxon>
        <taxon>Alteromonadales</taxon>
        <taxon>Alteromonadaceae</taxon>
        <taxon>Bowmanella</taxon>
    </lineage>
</organism>
<reference evidence="2" key="1">
    <citation type="journal article" date="2019" name="Int. J. Syst. Evol. Microbiol.">
        <title>The Global Catalogue of Microorganisms (GCM) 10K type strain sequencing project: providing services to taxonomists for standard genome sequencing and annotation.</title>
        <authorList>
            <consortium name="The Broad Institute Genomics Platform"/>
            <consortium name="The Broad Institute Genome Sequencing Center for Infectious Disease"/>
            <person name="Wu L."/>
            <person name="Ma J."/>
        </authorList>
    </citation>
    <scope>NUCLEOTIDE SEQUENCE [LARGE SCALE GENOMIC DNA]</scope>
    <source>
        <strain evidence="2">JCM 13378</strain>
    </source>
</reference>
<gene>
    <name evidence="1" type="ORF">GCM10009092_34490</name>
</gene>
<dbReference type="RefSeq" id="WP_343846591.1">
    <property type="nucleotide sequence ID" value="NZ_BAAAEI010000021.1"/>
</dbReference>
<dbReference type="Proteomes" id="UP001501757">
    <property type="component" value="Unassembled WGS sequence"/>
</dbReference>
<comment type="caution">
    <text evidence="1">The sequence shown here is derived from an EMBL/GenBank/DDBJ whole genome shotgun (WGS) entry which is preliminary data.</text>
</comment>
<evidence type="ECO:0000313" key="2">
    <source>
        <dbReference type="Proteomes" id="UP001501757"/>
    </source>
</evidence>
<dbReference type="EMBL" id="BAAAEI010000021">
    <property type="protein sequence ID" value="GAA0367247.1"/>
    <property type="molecule type" value="Genomic_DNA"/>
</dbReference>
<dbReference type="InterPro" id="IPR046238">
    <property type="entry name" value="DUF6271"/>
</dbReference>
<protein>
    <submittedName>
        <fullName evidence="1">DUF6271 family protein</fullName>
    </submittedName>
</protein>
<dbReference type="Pfam" id="PF19787">
    <property type="entry name" value="DUF6271"/>
    <property type="match status" value="1"/>
</dbReference>
<sequence length="431" mass="48563">MRRICLALPTNRQCMATIELLYKEACYAASNFDVQVCLLIIDTSEPQALEKNATAVSHLPVSPNIEVVHLDESQQRQFLHTLCQRAGHESERLLELMLPQGVSYGACTNRAFLFAAALNCQTVHRRDSDCHYQVLHGDIIFPIHQELLSLGLMASTVSDASITRDLTESQTSQAVAMVAASFIGEMSVDIGEMQQLSADIYFDVVKLWAKKGATQAEQLELVAESFKGAGTEVFSADRATLGRADPMRVDMCNISFFGVQEVVPLPPAKDTIGSDYFLIHLVYHAELPAVVHNRHIDNFYTPERRTDQGFANYQRRFIKFMLSMPYFHRAYQLMAAAGPGALLDKQQRINSAEVCHIIESTLNIDTDHSHQVFDDIIRNYRLLGGRYQSVANQLVNEKNSLIERAKLDMQDYLFLSRNWMQLINLSKELGL</sequence>
<name>A0ABP3HBZ6_9ALTE</name>
<proteinExistence type="predicted"/>